<reference evidence="2" key="2">
    <citation type="submission" date="2022-01" db="EMBL/GenBank/DDBJ databases">
        <authorList>
            <person name="Yamashiro T."/>
            <person name="Shiraishi A."/>
            <person name="Satake H."/>
            <person name="Nakayama K."/>
        </authorList>
    </citation>
    <scope>NUCLEOTIDE SEQUENCE</scope>
</reference>
<keyword evidence="2" id="KW-0695">RNA-directed DNA polymerase</keyword>
<proteinExistence type="predicted"/>
<protein>
    <submittedName>
        <fullName evidence="2">Reverse transcriptase domain-containing protein</fullName>
    </submittedName>
</protein>
<dbReference type="Pfam" id="PF17919">
    <property type="entry name" value="RT_RNaseH_2"/>
    <property type="match status" value="1"/>
</dbReference>
<organism evidence="2 3">
    <name type="scientific">Tanacetum coccineum</name>
    <dbReference type="NCBI Taxonomy" id="301880"/>
    <lineage>
        <taxon>Eukaryota</taxon>
        <taxon>Viridiplantae</taxon>
        <taxon>Streptophyta</taxon>
        <taxon>Embryophyta</taxon>
        <taxon>Tracheophyta</taxon>
        <taxon>Spermatophyta</taxon>
        <taxon>Magnoliopsida</taxon>
        <taxon>eudicotyledons</taxon>
        <taxon>Gunneridae</taxon>
        <taxon>Pentapetalae</taxon>
        <taxon>asterids</taxon>
        <taxon>campanulids</taxon>
        <taxon>Asterales</taxon>
        <taxon>Asteraceae</taxon>
        <taxon>Asteroideae</taxon>
        <taxon>Anthemideae</taxon>
        <taxon>Anthemidinae</taxon>
        <taxon>Tanacetum</taxon>
    </lineage>
</organism>
<evidence type="ECO:0000259" key="1">
    <source>
        <dbReference type="PROSITE" id="PS50994"/>
    </source>
</evidence>
<dbReference type="InterPro" id="IPR012337">
    <property type="entry name" value="RNaseH-like_sf"/>
</dbReference>
<evidence type="ECO:0000313" key="3">
    <source>
        <dbReference type="Proteomes" id="UP001151760"/>
    </source>
</evidence>
<dbReference type="SUPFAM" id="SSF56672">
    <property type="entry name" value="DNA/RNA polymerases"/>
    <property type="match status" value="1"/>
</dbReference>
<gene>
    <name evidence="2" type="ORF">Tco_0678905</name>
</gene>
<reference evidence="2" key="1">
    <citation type="journal article" date="2022" name="Int. J. Mol. Sci.">
        <title>Draft Genome of Tanacetum Coccineum: Genomic Comparison of Closely Related Tanacetum-Family Plants.</title>
        <authorList>
            <person name="Yamashiro T."/>
            <person name="Shiraishi A."/>
            <person name="Nakayama K."/>
            <person name="Satake H."/>
        </authorList>
    </citation>
    <scope>NUCLEOTIDE SEQUENCE</scope>
</reference>
<dbReference type="PANTHER" id="PTHR37984">
    <property type="entry name" value="PROTEIN CBG26694"/>
    <property type="match status" value="1"/>
</dbReference>
<dbReference type="InterPro" id="IPR041588">
    <property type="entry name" value="Integrase_H2C2"/>
</dbReference>
<accession>A0ABQ4XGI7</accession>
<dbReference type="Pfam" id="PF17921">
    <property type="entry name" value="Integrase_H2C2"/>
    <property type="match status" value="1"/>
</dbReference>
<dbReference type="InterPro" id="IPR001584">
    <property type="entry name" value="Integrase_cat-core"/>
</dbReference>
<dbReference type="InterPro" id="IPR041577">
    <property type="entry name" value="RT_RNaseH_2"/>
</dbReference>
<dbReference type="InterPro" id="IPR043128">
    <property type="entry name" value="Rev_trsase/Diguanyl_cyclase"/>
</dbReference>
<dbReference type="PANTHER" id="PTHR37984:SF15">
    <property type="entry name" value="INTEGRASE CATALYTIC DOMAIN-CONTAINING PROTEIN"/>
    <property type="match status" value="1"/>
</dbReference>
<name>A0ABQ4XGI7_9ASTR</name>
<dbReference type="EMBL" id="BQNB010009496">
    <property type="protein sequence ID" value="GJS64341.1"/>
    <property type="molecule type" value="Genomic_DNA"/>
</dbReference>
<dbReference type="SUPFAM" id="SSF53098">
    <property type="entry name" value="Ribonuclease H-like"/>
    <property type="match status" value="1"/>
</dbReference>
<dbReference type="InterPro" id="IPR036397">
    <property type="entry name" value="RNaseH_sf"/>
</dbReference>
<dbReference type="Proteomes" id="UP001151760">
    <property type="component" value="Unassembled WGS sequence"/>
</dbReference>
<dbReference type="Gene3D" id="3.30.70.270">
    <property type="match status" value="1"/>
</dbReference>
<dbReference type="PROSITE" id="PS50994">
    <property type="entry name" value="INTEGRASE"/>
    <property type="match status" value="1"/>
</dbReference>
<dbReference type="GO" id="GO:0003964">
    <property type="term" value="F:RNA-directed DNA polymerase activity"/>
    <property type="evidence" value="ECO:0007669"/>
    <property type="project" value="UniProtKB-KW"/>
</dbReference>
<keyword evidence="2" id="KW-0548">Nucleotidyltransferase</keyword>
<sequence length="318" mass="36685">MGVIIYSKTKEDHGNHLRWLLDFAKEGKLAGYKWRMLKNFFKIAKPFTSLTQKNQKYEWGEKQEKAFRTLKENLCNAPILSLPDEVEDFVVYCDASNQGLGCVIMQRDKIKYHPGKANVVADALTQGEAFKDENMIAEGLNGTDQQMEKRGDGSLHYIDRIWVPLVGGVRTKIIDKAHKTRYSVHPGANKMYYDLRDMYWWLGMKKEIAIYVSKWLTCAKVNAEHQRPSGLLQQPEIPEWKWDKIAMDFVTKLSRSSSGHDAIWVIVDRLTKSAHFLAIREDYSMEKLARLYIDEIVASHGVPTSIILDRDGCFTSRF</sequence>
<keyword evidence="3" id="KW-1185">Reference proteome</keyword>
<dbReference type="InterPro" id="IPR043502">
    <property type="entry name" value="DNA/RNA_pol_sf"/>
</dbReference>
<feature type="domain" description="Integrase catalytic" evidence="1">
    <location>
        <begin position="231"/>
        <end position="318"/>
    </location>
</feature>
<dbReference type="InterPro" id="IPR050951">
    <property type="entry name" value="Retrovirus_Pol_polyprotein"/>
</dbReference>
<comment type="caution">
    <text evidence="2">The sequence shown here is derived from an EMBL/GenBank/DDBJ whole genome shotgun (WGS) entry which is preliminary data.</text>
</comment>
<dbReference type="Gene3D" id="3.30.420.10">
    <property type="entry name" value="Ribonuclease H-like superfamily/Ribonuclease H"/>
    <property type="match status" value="1"/>
</dbReference>
<dbReference type="Gene3D" id="1.10.340.70">
    <property type="match status" value="1"/>
</dbReference>
<evidence type="ECO:0000313" key="2">
    <source>
        <dbReference type="EMBL" id="GJS64341.1"/>
    </source>
</evidence>
<keyword evidence="2" id="KW-0808">Transferase</keyword>